<feature type="binding site" evidence="4">
    <location>
        <begin position="8"/>
        <end position="12"/>
    </location>
    <ligand>
        <name>ATP</name>
        <dbReference type="ChEBI" id="CHEBI:30616"/>
    </ligand>
</feature>
<dbReference type="Proteomes" id="UP000640583">
    <property type="component" value="Unassembled WGS sequence"/>
</dbReference>
<dbReference type="InterPro" id="IPR002698">
    <property type="entry name" value="FTHF_cligase"/>
</dbReference>
<evidence type="ECO:0000256" key="3">
    <source>
        <dbReference type="ARBA" id="ARBA00022840"/>
    </source>
</evidence>
<evidence type="ECO:0000256" key="2">
    <source>
        <dbReference type="ARBA" id="ARBA00022741"/>
    </source>
</evidence>
<keyword evidence="3 4" id="KW-0067">ATP-binding</keyword>
<dbReference type="GO" id="GO:0009396">
    <property type="term" value="P:folic acid-containing compound biosynthetic process"/>
    <property type="evidence" value="ECO:0007669"/>
    <property type="project" value="TreeGrafter"/>
</dbReference>
<keyword evidence="2 4" id="KW-0547">Nucleotide-binding</keyword>
<name>A0A8J7IUL6_9RHOB</name>
<keyword evidence="6" id="KW-0436">Ligase</keyword>
<proteinExistence type="inferred from homology"/>
<dbReference type="GO" id="GO:0035999">
    <property type="term" value="P:tetrahydrofolate interconversion"/>
    <property type="evidence" value="ECO:0007669"/>
    <property type="project" value="TreeGrafter"/>
</dbReference>
<dbReference type="Pfam" id="PF01812">
    <property type="entry name" value="5-FTHF_cyc-lig"/>
    <property type="match status" value="1"/>
</dbReference>
<feature type="binding site" evidence="4">
    <location>
        <position position="55"/>
    </location>
    <ligand>
        <name>substrate</name>
    </ligand>
</feature>
<reference evidence="6" key="1">
    <citation type="submission" date="2020-10" db="EMBL/GenBank/DDBJ databases">
        <title>Paenihalocynthiibacter styelae gen. nov., sp. nov., isolated from stalked sea squirt Styela clava.</title>
        <authorList>
            <person name="Kim Y.-O."/>
            <person name="Yoon J.-H."/>
        </authorList>
    </citation>
    <scope>NUCLEOTIDE SEQUENCE</scope>
    <source>
        <strain evidence="6">MYP1-1</strain>
    </source>
</reference>
<keyword evidence="5" id="KW-0479">Metal-binding</keyword>
<dbReference type="EC" id="6.3.3.2" evidence="5"/>
<dbReference type="GO" id="GO:0046872">
    <property type="term" value="F:metal ion binding"/>
    <property type="evidence" value="ECO:0007669"/>
    <property type="project" value="UniProtKB-KW"/>
</dbReference>
<keyword evidence="7" id="KW-1185">Reference proteome</keyword>
<comment type="similarity">
    <text evidence="1 5">Belongs to the 5-formyltetrahydrofolate cyclo-ligase family.</text>
</comment>
<dbReference type="InterPro" id="IPR037171">
    <property type="entry name" value="NagB/RpiA_transferase-like"/>
</dbReference>
<dbReference type="GO" id="GO:0030272">
    <property type="term" value="F:5-formyltetrahydrofolate cyclo-ligase activity"/>
    <property type="evidence" value="ECO:0007669"/>
    <property type="project" value="UniProtKB-EC"/>
</dbReference>
<dbReference type="InterPro" id="IPR024185">
    <property type="entry name" value="FTHF_cligase-like_sf"/>
</dbReference>
<dbReference type="GO" id="GO:0005524">
    <property type="term" value="F:ATP binding"/>
    <property type="evidence" value="ECO:0007669"/>
    <property type="project" value="UniProtKB-KW"/>
</dbReference>
<dbReference type="PIRSF" id="PIRSF006806">
    <property type="entry name" value="FTHF_cligase"/>
    <property type="match status" value="1"/>
</dbReference>
<evidence type="ECO:0000313" key="7">
    <source>
        <dbReference type="Proteomes" id="UP000640583"/>
    </source>
</evidence>
<gene>
    <name evidence="6" type="ORF">H1D41_03635</name>
</gene>
<sequence length="190" mass="20620">MTDLTALKSAAREAAFERRGATHRADDAPLRNASANEKLMEVLAAHKGKVIGAYMPMRSEIDPLPAMTELAASSQIAVPVIEANGQPLKFALWTPDTTMTMGTFGARIPADCQWVEPEVLIAPLVAFDRAGGRLGYGGGFYDRTLEGLRAKRPTLALGFAWAAQEATDLPLEDTDQPLDYIVTEREVITF</sequence>
<dbReference type="SUPFAM" id="SSF100950">
    <property type="entry name" value="NagB/RpiA/CoA transferase-like"/>
    <property type="match status" value="1"/>
</dbReference>
<dbReference type="Gene3D" id="3.40.50.10420">
    <property type="entry name" value="NagB/RpiA/CoA transferase-like"/>
    <property type="match status" value="1"/>
</dbReference>
<organism evidence="6 7">
    <name type="scientific">Halocynthiibacter styelae</name>
    <dbReference type="NCBI Taxonomy" id="2761955"/>
    <lineage>
        <taxon>Bacteria</taxon>
        <taxon>Pseudomonadati</taxon>
        <taxon>Pseudomonadota</taxon>
        <taxon>Alphaproteobacteria</taxon>
        <taxon>Rhodobacterales</taxon>
        <taxon>Paracoccaceae</taxon>
        <taxon>Halocynthiibacter</taxon>
    </lineage>
</organism>
<keyword evidence="5" id="KW-0460">Magnesium</keyword>
<evidence type="ECO:0000256" key="1">
    <source>
        <dbReference type="ARBA" id="ARBA00010638"/>
    </source>
</evidence>
<evidence type="ECO:0000313" key="6">
    <source>
        <dbReference type="EMBL" id="MBI1492723.1"/>
    </source>
</evidence>
<feature type="binding site" evidence="4">
    <location>
        <begin position="133"/>
        <end position="141"/>
    </location>
    <ligand>
        <name>ATP</name>
        <dbReference type="ChEBI" id="CHEBI:30616"/>
    </ligand>
</feature>
<comment type="caution">
    <text evidence="6">The sequence shown here is derived from an EMBL/GenBank/DDBJ whole genome shotgun (WGS) entry which is preliminary data.</text>
</comment>
<comment type="cofactor">
    <cofactor evidence="5">
        <name>Mg(2+)</name>
        <dbReference type="ChEBI" id="CHEBI:18420"/>
    </cofactor>
</comment>
<dbReference type="RefSeq" id="WP_228847627.1">
    <property type="nucleotide sequence ID" value="NZ_JADCKQ010000002.1"/>
</dbReference>
<comment type="catalytic activity">
    <reaction evidence="5">
        <text>(6S)-5-formyl-5,6,7,8-tetrahydrofolate + ATP = (6R)-5,10-methenyltetrahydrofolate + ADP + phosphate</text>
        <dbReference type="Rhea" id="RHEA:10488"/>
        <dbReference type="ChEBI" id="CHEBI:30616"/>
        <dbReference type="ChEBI" id="CHEBI:43474"/>
        <dbReference type="ChEBI" id="CHEBI:57455"/>
        <dbReference type="ChEBI" id="CHEBI:57457"/>
        <dbReference type="ChEBI" id="CHEBI:456216"/>
        <dbReference type="EC" id="6.3.3.2"/>
    </reaction>
</comment>
<evidence type="ECO:0000256" key="4">
    <source>
        <dbReference type="PIRSR" id="PIRSR006806-1"/>
    </source>
</evidence>
<protein>
    <recommendedName>
        <fullName evidence="5">5-formyltetrahydrofolate cyclo-ligase</fullName>
        <ecNumber evidence="5">6.3.3.2</ecNumber>
    </recommendedName>
</protein>
<dbReference type="EMBL" id="JADCKQ010000002">
    <property type="protein sequence ID" value="MBI1492723.1"/>
    <property type="molecule type" value="Genomic_DNA"/>
</dbReference>
<dbReference type="NCBIfam" id="TIGR02727">
    <property type="entry name" value="MTHFS_bact"/>
    <property type="match status" value="1"/>
</dbReference>
<dbReference type="PANTHER" id="PTHR23407:SF1">
    <property type="entry name" value="5-FORMYLTETRAHYDROFOLATE CYCLO-LIGASE"/>
    <property type="match status" value="1"/>
</dbReference>
<evidence type="ECO:0000256" key="5">
    <source>
        <dbReference type="RuleBase" id="RU361279"/>
    </source>
</evidence>
<feature type="binding site" evidence="4">
    <location>
        <position position="60"/>
    </location>
    <ligand>
        <name>substrate</name>
    </ligand>
</feature>
<dbReference type="PANTHER" id="PTHR23407">
    <property type="entry name" value="ATPASE INHIBITOR/5-FORMYLTETRAHYDROFOLATE CYCLO-LIGASE"/>
    <property type="match status" value="1"/>
</dbReference>
<accession>A0A8J7IUL6</accession>
<dbReference type="AlphaFoldDB" id="A0A8J7IUL6"/>